<name>A0A173LH75_9ACTN</name>
<evidence type="ECO:0000313" key="2">
    <source>
        <dbReference type="EMBL" id="ANI91676.1"/>
    </source>
</evidence>
<protein>
    <recommendedName>
        <fullName evidence="4">DNA primase/polymerase bifunctional N-terminal domain-containing protein</fullName>
    </recommendedName>
</protein>
<dbReference type="AlphaFoldDB" id="A0A173LH75"/>
<dbReference type="KEGG" id="dtm:BJL86_0882"/>
<accession>A0A173LH75</accession>
<sequence length="230" mass="24967">MKRWVVVSWGFRPGVGLLFGVVCWFVLVECFCCYKFRDRMLSVKHVCQRCGSLFVQSGRGISPRFCSGACRQAAHRARQPQIPHGLRSRDRWTRADGKRPVQVGGGPASSTNERTWTSWGKVRSGAGDGFGFMLGDGVGCIDLDHCLDENGAVVSTVAAAVLDANPGAWVEVSRSGRGLHVWGLLPEGSGRRVEGCEVYSRARFMVVTGRVFRAGRLVPLTVPAGVLDAA</sequence>
<evidence type="ECO:0000313" key="3">
    <source>
        <dbReference type="Proteomes" id="UP000186104"/>
    </source>
</evidence>
<organism evidence="2 3">
    <name type="scientific">Dietzia timorensis</name>
    <dbReference type="NCBI Taxonomy" id="499555"/>
    <lineage>
        <taxon>Bacteria</taxon>
        <taxon>Bacillati</taxon>
        <taxon>Actinomycetota</taxon>
        <taxon>Actinomycetes</taxon>
        <taxon>Mycobacteriales</taxon>
        <taxon>Dietziaceae</taxon>
        <taxon>Dietzia</taxon>
    </lineage>
</organism>
<gene>
    <name evidence="2" type="ORF">BJL86_0882</name>
</gene>
<reference evidence="2 3" key="1">
    <citation type="submission" date="2016-06" db="EMBL/GenBank/DDBJ databases">
        <title>Complete genome sequence of a saline-alkali tolerant type strain Dietzia timorensis ID05-A0528T.</title>
        <authorList>
            <person name="Wu X."/>
        </authorList>
    </citation>
    <scope>NUCLEOTIDE SEQUENCE [LARGE SCALE GENOMIC DNA]</scope>
    <source>
        <strain evidence="2 3">ID05-A0528</strain>
    </source>
</reference>
<keyword evidence="1" id="KW-0812">Transmembrane</keyword>
<evidence type="ECO:0000256" key="1">
    <source>
        <dbReference type="SAM" id="Phobius"/>
    </source>
</evidence>
<keyword evidence="3" id="KW-1185">Reference proteome</keyword>
<dbReference type="EMBL" id="CP015961">
    <property type="protein sequence ID" value="ANI91676.1"/>
    <property type="molecule type" value="Genomic_DNA"/>
</dbReference>
<keyword evidence="1" id="KW-1133">Transmembrane helix</keyword>
<feature type="transmembrane region" description="Helical" evidence="1">
    <location>
        <begin position="15"/>
        <end position="34"/>
    </location>
</feature>
<keyword evidence="1" id="KW-0472">Membrane</keyword>
<dbReference type="Proteomes" id="UP000186104">
    <property type="component" value="Chromosome"/>
</dbReference>
<evidence type="ECO:0008006" key="4">
    <source>
        <dbReference type="Google" id="ProtNLM"/>
    </source>
</evidence>
<proteinExistence type="predicted"/>